<dbReference type="EMBL" id="KE145371">
    <property type="protein sequence ID" value="EPE25645.1"/>
    <property type="molecule type" value="Genomic_DNA"/>
</dbReference>
<dbReference type="Pfam" id="PF03456">
    <property type="entry name" value="uDENN"/>
    <property type="match status" value="1"/>
</dbReference>
<dbReference type="InterPro" id="IPR001194">
    <property type="entry name" value="cDENN_dom"/>
</dbReference>
<dbReference type="PANTHER" id="PTHR12296:SF31">
    <property type="entry name" value="DENN (AEX-3) DOMAIN PROTEIN (AFU_ORTHOLOGUE AFUA_6G11200)"/>
    <property type="match status" value="1"/>
</dbReference>
<evidence type="ECO:0000256" key="1">
    <source>
        <dbReference type="SAM" id="Coils"/>
    </source>
</evidence>
<dbReference type="RefSeq" id="XP_008086964.1">
    <property type="nucleotide sequence ID" value="XM_008088773.1"/>
</dbReference>
<feature type="compositionally biased region" description="Low complexity" evidence="2">
    <location>
        <begin position="852"/>
        <end position="864"/>
    </location>
</feature>
<dbReference type="PANTHER" id="PTHR12296">
    <property type="entry name" value="DENN DOMAIN-CONTAINING PROTEIN 4"/>
    <property type="match status" value="1"/>
</dbReference>
<feature type="region of interest" description="Disordered" evidence="2">
    <location>
        <begin position="1"/>
        <end position="31"/>
    </location>
</feature>
<evidence type="ECO:0000256" key="2">
    <source>
        <dbReference type="SAM" id="MobiDB-lite"/>
    </source>
</evidence>
<dbReference type="InterPro" id="IPR037516">
    <property type="entry name" value="Tripartite_DENN"/>
</dbReference>
<feature type="domain" description="UDENN" evidence="3">
    <location>
        <begin position="87"/>
        <end position="532"/>
    </location>
</feature>
<dbReference type="GO" id="GO:0031410">
    <property type="term" value="C:cytoplasmic vesicle"/>
    <property type="evidence" value="ECO:0007669"/>
    <property type="project" value="TreeGrafter"/>
</dbReference>
<dbReference type="Gene3D" id="3.40.50.11500">
    <property type="match status" value="1"/>
</dbReference>
<dbReference type="GO" id="GO:0032483">
    <property type="term" value="P:regulation of Rab protein signal transduction"/>
    <property type="evidence" value="ECO:0007669"/>
    <property type="project" value="TreeGrafter"/>
</dbReference>
<proteinExistence type="predicted"/>
<gene>
    <name evidence="4" type="ORF">GLAREA_01557</name>
</gene>
<feature type="compositionally biased region" description="Basic and acidic residues" evidence="2">
    <location>
        <begin position="15"/>
        <end position="29"/>
    </location>
</feature>
<name>S3CII3_GLAL2</name>
<dbReference type="SMART" id="SM00799">
    <property type="entry name" value="DENN"/>
    <property type="match status" value="1"/>
</dbReference>
<evidence type="ECO:0000313" key="5">
    <source>
        <dbReference type="Proteomes" id="UP000016922"/>
    </source>
</evidence>
<dbReference type="PROSITE" id="PS50211">
    <property type="entry name" value="DENN"/>
    <property type="match status" value="1"/>
</dbReference>
<reference evidence="4 5" key="1">
    <citation type="journal article" date="2013" name="BMC Genomics">
        <title>Genomics-driven discovery of the pneumocandin biosynthetic gene cluster in the fungus Glarea lozoyensis.</title>
        <authorList>
            <person name="Chen L."/>
            <person name="Yue Q."/>
            <person name="Zhang X."/>
            <person name="Xiang M."/>
            <person name="Wang C."/>
            <person name="Li S."/>
            <person name="Che Y."/>
            <person name="Ortiz-Lopez F.J."/>
            <person name="Bills G.F."/>
            <person name="Liu X."/>
            <person name="An Z."/>
        </authorList>
    </citation>
    <scope>NUCLEOTIDE SEQUENCE [LARGE SCALE GENOMIC DNA]</scope>
    <source>
        <strain evidence="5">ATCC 20868 / MF5171</strain>
    </source>
</reference>
<evidence type="ECO:0000259" key="3">
    <source>
        <dbReference type="PROSITE" id="PS50211"/>
    </source>
</evidence>
<evidence type="ECO:0000313" key="4">
    <source>
        <dbReference type="EMBL" id="EPE25645.1"/>
    </source>
</evidence>
<keyword evidence="1" id="KW-0175">Coiled coil</keyword>
<keyword evidence="5" id="KW-1185">Reference proteome</keyword>
<dbReference type="AlphaFoldDB" id="S3CII3"/>
<dbReference type="SMART" id="SM00800">
    <property type="entry name" value="uDENN"/>
    <property type="match status" value="1"/>
</dbReference>
<organism evidence="4 5">
    <name type="scientific">Glarea lozoyensis (strain ATCC 20868 / MF5171)</name>
    <dbReference type="NCBI Taxonomy" id="1116229"/>
    <lineage>
        <taxon>Eukaryota</taxon>
        <taxon>Fungi</taxon>
        <taxon>Dikarya</taxon>
        <taxon>Ascomycota</taxon>
        <taxon>Pezizomycotina</taxon>
        <taxon>Leotiomycetes</taxon>
        <taxon>Helotiales</taxon>
        <taxon>Helotiaceae</taxon>
        <taxon>Glarea</taxon>
    </lineage>
</organism>
<dbReference type="InterPro" id="IPR043153">
    <property type="entry name" value="DENN_C"/>
</dbReference>
<dbReference type="Pfam" id="PF02141">
    <property type="entry name" value="DENN"/>
    <property type="match status" value="1"/>
</dbReference>
<dbReference type="OrthoDB" id="6019893at2759"/>
<dbReference type="KEGG" id="glz:GLAREA_01557"/>
<dbReference type="InterPro" id="IPR005113">
    <property type="entry name" value="uDENN_dom"/>
</dbReference>
<dbReference type="GeneID" id="19460615"/>
<feature type="coiled-coil region" evidence="1">
    <location>
        <begin position="557"/>
        <end position="640"/>
    </location>
</feature>
<protein>
    <recommendedName>
        <fullName evidence="3">UDENN domain-containing protein</fullName>
    </recommendedName>
</protein>
<sequence>MGPSLNNHSSFVRPRTSEREGRPMTRDQTDQNLIIPSRTSSLHSRITQPIPSTLNVKPQQRTPKTLTHAYMVCGVGREPSQWVKAPAPSQGKIGHMKGAVGQFWLPEILGSSPRLEQDNEIARALHAAMRACFPHDVEICTGRTQPHCVHHSFVLQQDSSHTLYGIALRVWSRADDKRAETIRDLRRRTESDFYDSADETYWIPYCLSFLSRYPLYNLLGDYLRGMWIHWNKATNLFHAEEVSRILSFPAPRLNDLVRIDMKDYALCYQFPSSPTGFQNFAMWPLFSCLSIPNIVGVIEAALSPTRRIIFVSHYPAMLTVAAETIRYCVRVYEWSGLYVPVVHARHAKELVQEPGPYILGITAECRTLFTAPTDALVVDLDRNFVLTSSPPTALSAGQRTKMVNRITQALNGDVTPSGVPQHLRSAYGGGKLVPAGQIIVMRGEVESIQDPEWWNQDSVMSVMDHVCEKMGRNTGMKAVFGGAVKKPLMTKVSMRHLNEIVRERNQYSRDALEAWQDFINLKGRMDTELGKVTKRNNFLVEELESWKQQFLKFQAFAEQLTKETSDLKVKIENHKRENRRLTGLIDQQKDDAARLNTRLAGTEKQRDDALEALVLQQEIAEELERERKKNKKEMSALQHTNVTLLRQRDEAQRVVLHLRSLIGGQAHHMEHLVSSLGKNPDLAEYIEGGYDDEEGELDDIAEEGKEESGSMRRGSSQPRYRNGDDMTPEMEARLRNGLRNSKRYSQMSIVDVADRHLRDKTDAIAHIIRNISDQCAAAVEGLQLAHDAEVEAEELAHRTMRQHHRHSNLSTVTASDDGHSAMGSEMGEDSFLHPSGRTSSIPPTPDLIHNRSSTSMSIASSTTTPERNSQQYHTGADIPTKIVEDSEEEIEGRSEGEPEMTTKANLLHRPAGARISALGGH</sequence>
<accession>S3CII3</accession>
<feature type="compositionally biased region" description="Polar residues" evidence="2">
    <location>
        <begin position="1"/>
        <end position="10"/>
    </location>
</feature>
<dbReference type="HOGENOM" id="CLU_007774_0_0_1"/>
<dbReference type="InterPro" id="IPR051696">
    <property type="entry name" value="DENN_Domain_GEFs"/>
</dbReference>
<dbReference type="eggNOG" id="ENOG502QW1Q">
    <property type="taxonomic scope" value="Eukaryota"/>
</dbReference>
<dbReference type="OMA" id="IQDPDWW"/>
<feature type="region of interest" description="Disordered" evidence="2">
    <location>
        <begin position="703"/>
        <end position="727"/>
    </location>
</feature>
<feature type="region of interest" description="Disordered" evidence="2">
    <location>
        <begin position="800"/>
        <end position="921"/>
    </location>
</feature>
<dbReference type="Proteomes" id="UP000016922">
    <property type="component" value="Unassembled WGS sequence"/>
</dbReference>